<evidence type="ECO:0000313" key="2">
    <source>
        <dbReference type="EMBL" id="MCV2886287.1"/>
    </source>
</evidence>
<proteinExistence type="inferred from homology"/>
<dbReference type="InterPro" id="IPR015867">
    <property type="entry name" value="N-reg_PII/ATP_PRibTrfase_C"/>
</dbReference>
<dbReference type="PANTHER" id="PTHR23419">
    <property type="entry name" value="DIVALENT CATION TOLERANCE CUTA-RELATED"/>
    <property type="match status" value="1"/>
</dbReference>
<dbReference type="Proteomes" id="UP001652504">
    <property type="component" value="Unassembled WGS sequence"/>
</dbReference>
<dbReference type="RefSeq" id="WP_263713572.1">
    <property type="nucleotide sequence ID" value="NZ_JAOWKX010000009.1"/>
</dbReference>
<name>A0ABT3AC87_9ALTE</name>
<dbReference type="EMBL" id="JAOWKX010000009">
    <property type="protein sequence ID" value="MCV2886287.1"/>
    <property type="molecule type" value="Genomic_DNA"/>
</dbReference>
<evidence type="ECO:0000256" key="1">
    <source>
        <dbReference type="ARBA" id="ARBA00010169"/>
    </source>
</evidence>
<dbReference type="Pfam" id="PF03091">
    <property type="entry name" value="CutA1"/>
    <property type="match status" value="1"/>
</dbReference>
<dbReference type="InterPro" id="IPR004323">
    <property type="entry name" value="Ion_tolerance_CutA"/>
</dbReference>
<dbReference type="Gene3D" id="3.30.70.120">
    <property type="match status" value="1"/>
</dbReference>
<dbReference type="InterPro" id="IPR011322">
    <property type="entry name" value="N-reg_PII-like_a/b"/>
</dbReference>
<protein>
    <submittedName>
        <fullName evidence="2">Divalent-cation tolerance protein CutA</fullName>
    </submittedName>
</protein>
<evidence type="ECO:0000313" key="3">
    <source>
        <dbReference type="Proteomes" id="UP001652504"/>
    </source>
</evidence>
<reference evidence="2 3" key="1">
    <citation type="submission" date="2022-10" db="EMBL/GenBank/DDBJ databases">
        <title>Aestuariibacter sp. AA17 isolated from Montipora capitata coral fragment.</title>
        <authorList>
            <person name="Emsley S.A."/>
            <person name="Pfannmuller K.M."/>
            <person name="Loughran R.M."/>
            <person name="Shlafstein M."/>
            <person name="Papke E."/>
            <person name="Saw J.H."/>
            <person name="Ushijima B."/>
            <person name="Videau P."/>
        </authorList>
    </citation>
    <scope>NUCLEOTIDE SEQUENCE [LARGE SCALE GENOMIC DNA]</scope>
    <source>
        <strain evidence="2 3">AA17</strain>
    </source>
</reference>
<keyword evidence="3" id="KW-1185">Reference proteome</keyword>
<accession>A0ABT3AC87</accession>
<organism evidence="2 3">
    <name type="scientific">Fluctibacter corallii</name>
    <dbReference type="NCBI Taxonomy" id="2984329"/>
    <lineage>
        <taxon>Bacteria</taxon>
        <taxon>Pseudomonadati</taxon>
        <taxon>Pseudomonadota</taxon>
        <taxon>Gammaproteobacteria</taxon>
        <taxon>Alteromonadales</taxon>
        <taxon>Alteromonadaceae</taxon>
        <taxon>Fluctibacter</taxon>
    </lineage>
</organism>
<dbReference type="SUPFAM" id="SSF54913">
    <property type="entry name" value="GlnB-like"/>
    <property type="match status" value="1"/>
</dbReference>
<gene>
    <name evidence="2" type="ORF">OE749_16455</name>
</gene>
<comment type="caution">
    <text evidence="2">The sequence shown here is derived from an EMBL/GenBank/DDBJ whole genome shotgun (WGS) entry which is preliminary data.</text>
</comment>
<comment type="similarity">
    <text evidence="1">Belongs to the CutA family.</text>
</comment>
<sequence>MTDVCIVLCTCPDTNSAERIASALIEQQLAACVSISHPITSLYRWEGKVEKSQEFQLVIKTQHAVLNDAYDMVNTLHPYDVPEWLVIQNITGSEPYIEWLESCIR</sequence>
<dbReference type="PANTHER" id="PTHR23419:SF8">
    <property type="entry name" value="FI09726P"/>
    <property type="match status" value="1"/>
</dbReference>